<dbReference type="InterPro" id="IPR011040">
    <property type="entry name" value="Sialidase"/>
</dbReference>
<evidence type="ECO:0000313" key="7">
    <source>
        <dbReference type="Proteomes" id="UP000482960"/>
    </source>
</evidence>
<evidence type="ECO:0000313" key="6">
    <source>
        <dbReference type="EMBL" id="GFJ94791.1"/>
    </source>
</evidence>
<comment type="caution">
    <text evidence="6">The sequence shown here is derived from an EMBL/GenBank/DDBJ whole genome shotgun (WGS) entry which is preliminary data.</text>
</comment>
<keyword evidence="4" id="KW-0732">Signal</keyword>
<gene>
    <name evidence="6" type="ORF">Prum_084330</name>
</gene>
<evidence type="ECO:0000256" key="1">
    <source>
        <dbReference type="ARBA" id="ARBA00000427"/>
    </source>
</evidence>
<dbReference type="Pfam" id="PF13088">
    <property type="entry name" value="BNR_2"/>
    <property type="match status" value="1"/>
</dbReference>
<dbReference type="Proteomes" id="UP000482960">
    <property type="component" value="Unassembled WGS sequence"/>
</dbReference>
<dbReference type="SUPFAM" id="SSF50939">
    <property type="entry name" value="Sialidases"/>
    <property type="match status" value="1"/>
</dbReference>
<evidence type="ECO:0000256" key="2">
    <source>
        <dbReference type="ARBA" id="ARBA00009348"/>
    </source>
</evidence>
<dbReference type="InterPro" id="IPR026856">
    <property type="entry name" value="Sialidase_fam"/>
</dbReference>
<sequence length="391" mass="40574">MRLALLGGVALLATACAPPATPAERPTCAESVPYTAGTEGYSGFRIPAVVATRSGALLAFAEGRVGGLGDAGNIDLVLRRSTDGGCTWGPLTVVADSGANTSGNPAPVVTASGRVVLLSTYNGGTATEATIMRGEVPADQSRRVFVQSSDDEGTTWSAPREITASAKAENWRWYATGPVHGVRLARGPHRDRLVIPANHSIAPPAGSADTGVEAKYYGGHTLYSDDGGQTWRIGAVDDNPNGYLNVNETTVAELPDGRLYLNTREHNGTGPGTRADAYSRDGGATLEAPYRPQATLAGPVVQGSVLQLAGPGAALLFAGPADPAARAALTLRVSTDQGATWRPALALSGLPAGYSDLVQLGHTSIGVLYETGDWGTYERIAFRRIAIQDIR</sequence>
<feature type="chain" id="PRO_5029008497" description="exo-alpha-sialidase" evidence="4">
    <location>
        <begin position="23"/>
        <end position="391"/>
    </location>
</feature>
<dbReference type="InterPro" id="IPR036278">
    <property type="entry name" value="Sialidase_sf"/>
</dbReference>
<reference evidence="6 7" key="1">
    <citation type="submission" date="2020-03" db="EMBL/GenBank/DDBJ databases">
        <title>Whole genome shotgun sequence of Phytohabitans rumicis NBRC 108638.</title>
        <authorList>
            <person name="Komaki H."/>
            <person name="Tamura T."/>
        </authorList>
    </citation>
    <scope>NUCLEOTIDE SEQUENCE [LARGE SCALE GENOMIC DNA]</scope>
    <source>
        <strain evidence="6 7">NBRC 108638</strain>
    </source>
</reference>
<dbReference type="GO" id="GO:0005737">
    <property type="term" value="C:cytoplasm"/>
    <property type="evidence" value="ECO:0007669"/>
    <property type="project" value="TreeGrafter"/>
</dbReference>
<evidence type="ECO:0000256" key="3">
    <source>
        <dbReference type="ARBA" id="ARBA00012733"/>
    </source>
</evidence>
<reference evidence="6 7" key="2">
    <citation type="submission" date="2020-03" db="EMBL/GenBank/DDBJ databases">
        <authorList>
            <person name="Ichikawa N."/>
            <person name="Kimura A."/>
            <person name="Kitahashi Y."/>
            <person name="Uohara A."/>
        </authorList>
    </citation>
    <scope>NUCLEOTIDE SEQUENCE [LARGE SCALE GENOMIC DNA]</scope>
    <source>
        <strain evidence="6 7">NBRC 108638</strain>
    </source>
</reference>
<dbReference type="EMBL" id="BLPG01000001">
    <property type="protein sequence ID" value="GFJ94791.1"/>
    <property type="molecule type" value="Genomic_DNA"/>
</dbReference>
<keyword evidence="7" id="KW-1185">Reference proteome</keyword>
<dbReference type="GO" id="GO:0016020">
    <property type="term" value="C:membrane"/>
    <property type="evidence" value="ECO:0007669"/>
    <property type="project" value="TreeGrafter"/>
</dbReference>
<accession>A0A6V8LIR2</accession>
<proteinExistence type="inferred from homology"/>
<evidence type="ECO:0000256" key="4">
    <source>
        <dbReference type="SAM" id="SignalP"/>
    </source>
</evidence>
<comment type="similarity">
    <text evidence="2">Belongs to the glycosyl hydrolase 33 family.</text>
</comment>
<feature type="signal peptide" evidence="4">
    <location>
        <begin position="1"/>
        <end position="22"/>
    </location>
</feature>
<dbReference type="GO" id="GO:0006689">
    <property type="term" value="P:ganglioside catabolic process"/>
    <property type="evidence" value="ECO:0007669"/>
    <property type="project" value="TreeGrafter"/>
</dbReference>
<dbReference type="EC" id="3.2.1.18" evidence="3"/>
<feature type="domain" description="Sialidase" evidence="5">
    <location>
        <begin position="55"/>
        <end position="366"/>
    </location>
</feature>
<protein>
    <recommendedName>
        <fullName evidence="3">exo-alpha-sialidase</fullName>
        <ecNumber evidence="3">3.2.1.18</ecNumber>
    </recommendedName>
</protein>
<dbReference type="RefSeq" id="WP_173082056.1">
    <property type="nucleotide sequence ID" value="NZ_BAABJB010000036.1"/>
</dbReference>
<dbReference type="PANTHER" id="PTHR10628">
    <property type="entry name" value="SIALIDASE"/>
    <property type="match status" value="1"/>
</dbReference>
<dbReference type="PANTHER" id="PTHR10628:SF30">
    <property type="entry name" value="EXO-ALPHA-SIALIDASE"/>
    <property type="match status" value="1"/>
</dbReference>
<dbReference type="Gene3D" id="2.120.10.10">
    <property type="match status" value="1"/>
</dbReference>
<dbReference type="AlphaFoldDB" id="A0A6V8LIR2"/>
<organism evidence="6 7">
    <name type="scientific">Phytohabitans rumicis</name>
    <dbReference type="NCBI Taxonomy" id="1076125"/>
    <lineage>
        <taxon>Bacteria</taxon>
        <taxon>Bacillati</taxon>
        <taxon>Actinomycetota</taxon>
        <taxon>Actinomycetes</taxon>
        <taxon>Micromonosporales</taxon>
        <taxon>Micromonosporaceae</taxon>
    </lineage>
</organism>
<evidence type="ECO:0000259" key="5">
    <source>
        <dbReference type="Pfam" id="PF13088"/>
    </source>
</evidence>
<comment type="catalytic activity">
    <reaction evidence="1">
        <text>Hydrolysis of alpha-(2-&gt;3)-, alpha-(2-&gt;6)-, alpha-(2-&gt;8)- glycosidic linkages of terminal sialic acid residues in oligosaccharides, glycoproteins, glycolipids, colominic acid and synthetic substrates.</text>
        <dbReference type="EC" id="3.2.1.18"/>
    </reaction>
</comment>
<dbReference type="CDD" id="cd15482">
    <property type="entry name" value="Sialidase_non-viral"/>
    <property type="match status" value="1"/>
</dbReference>
<dbReference type="GO" id="GO:0004308">
    <property type="term" value="F:exo-alpha-sialidase activity"/>
    <property type="evidence" value="ECO:0007669"/>
    <property type="project" value="UniProtKB-EC"/>
</dbReference>
<name>A0A6V8LIR2_9ACTN</name>
<dbReference type="GO" id="GO:0009313">
    <property type="term" value="P:oligosaccharide catabolic process"/>
    <property type="evidence" value="ECO:0007669"/>
    <property type="project" value="TreeGrafter"/>
</dbReference>
<dbReference type="PROSITE" id="PS51257">
    <property type="entry name" value="PROKAR_LIPOPROTEIN"/>
    <property type="match status" value="1"/>
</dbReference>